<dbReference type="InterPro" id="IPR005259">
    <property type="entry name" value="PriA"/>
</dbReference>
<dbReference type="InterPro" id="IPR041222">
    <property type="entry name" value="PriA_3primeBD"/>
</dbReference>
<keyword evidence="6 8" id="KW-0067">ATP-binding</keyword>
<dbReference type="GO" id="GO:0003677">
    <property type="term" value="F:DNA binding"/>
    <property type="evidence" value="ECO:0007669"/>
    <property type="project" value="UniProtKB-UniRule"/>
</dbReference>
<protein>
    <recommendedName>
        <fullName evidence="8">Probable replication restart protein PriA</fullName>
    </recommendedName>
    <alternativeName>
        <fullName evidence="8">Putative ATP-dependent DNA helicase PriA</fullName>
    </alternativeName>
</protein>
<keyword evidence="4 8" id="KW-0547">Nucleotide-binding</keyword>
<comment type="function">
    <text evidence="8">Initiates the restart of stalled replication forks, which reloads the replicative helicase on sites other than the origin of replication. Recognizes and binds to abandoned replication forks and remodels them to uncover a helicase loading site. Promotes assembly of the primosome at these replication forks.</text>
</comment>
<feature type="binding site" evidence="8">
    <location>
        <position position="397"/>
    </location>
    <ligand>
        <name>Zn(2+)</name>
        <dbReference type="ChEBI" id="CHEBI:29105"/>
        <label>2</label>
    </ligand>
</feature>
<evidence type="ECO:0000256" key="1">
    <source>
        <dbReference type="ARBA" id="ARBA00022515"/>
    </source>
</evidence>
<comment type="subunit">
    <text evidence="8">Component of the replication restart primosome.</text>
</comment>
<dbReference type="AlphaFoldDB" id="A0A0G3H4F6"/>
<accession>A0A0G3H4F6</accession>
<comment type="similarity">
    <text evidence="8">Belongs to the helicase family. PriA subfamily.</text>
</comment>
<feature type="binding site" evidence="8">
    <location>
        <position position="446"/>
    </location>
    <ligand>
        <name>Zn(2+)</name>
        <dbReference type="ChEBI" id="CHEBI:29105"/>
        <label>2</label>
    </ligand>
</feature>
<dbReference type="GO" id="GO:0008270">
    <property type="term" value="F:zinc ion binding"/>
    <property type="evidence" value="ECO:0007669"/>
    <property type="project" value="UniProtKB-UniRule"/>
</dbReference>
<evidence type="ECO:0000256" key="4">
    <source>
        <dbReference type="ARBA" id="ARBA00022741"/>
    </source>
</evidence>
<reference evidence="11 12" key="1">
    <citation type="journal article" date="2015" name="Genome Announc.">
        <title>Complete Genome Sequence of the Type Strain Corynebacterium mustelae DSM 45274, Isolated from Various Tissues of a Male Ferret with Lethal Sepsis.</title>
        <authorList>
            <person name="Ruckert C."/>
            <person name="Eimer J."/>
            <person name="Winkler A."/>
            <person name="Tauch A."/>
        </authorList>
    </citation>
    <scope>NUCLEOTIDE SEQUENCE [LARGE SCALE GENOMIC DNA]</scope>
    <source>
        <strain evidence="11 12">DSM 45274</strain>
    </source>
</reference>
<dbReference type="PANTHER" id="PTHR30580">
    <property type="entry name" value="PRIMOSOMAL PROTEIN N"/>
    <property type="match status" value="1"/>
</dbReference>
<keyword evidence="7 8" id="KW-0238">DNA-binding</keyword>
<dbReference type="GO" id="GO:0006270">
    <property type="term" value="P:DNA replication initiation"/>
    <property type="evidence" value="ECO:0007669"/>
    <property type="project" value="TreeGrafter"/>
</dbReference>
<dbReference type="HAMAP" id="MF_00983">
    <property type="entry name" value="PriA"/>
    <property type="match status" value="1"/>
</dbReference>
<feature type="binding site" evidence="8">
    <location>
        <position position="443"/>
    </location>
    <ligand>
        <name>Zn(2+)</name>
        <dbReference type="ChEBI" id="CHEBI:29105"/>
        <label>2</label>
    </ligand>
</feature>
<evidence type="ECO:0000259" key="10">
    <source>
        <dbReference type="Pfam" id="PF17764"/>
    </source>
</evidence>
<dbReference type="PANTHER" id="PTHR30580:SF0">
    <property type="entry name" value="PRIMOSOMAL PROTEIN N"/>
    <property type="match status" value="1"/>
</dbReference>
<keyword evidence="12" id="KW-1185">Reference proteome</keyword>
<dbReference type="RefSeq" id="WP_047262134.1">
    <property type="nucleotide sequence ID" value="NZ_CP011542.1"/>
</dbReference>
<dbReference type="GO" id="GO:1990077">
    <property type="term" value="C:primosome complex"/>
    <property type="evidence" value="ECO:0007669"/>
    <property type="project" value="UniProtKB-UniRule"/>
</dbReference>
<evidence type="ECO:0000256" key="8">
    <source>
        <dbReference type="HAMAP-Rule" id="MF_00983"/>
    </source>
</evidence>
<dbReference type="Proteomes" id="UP000035199">
    <property type="component" value="Chromosome"/>
</dbReference>
<name>A0A0G3H4F6_9CORY</name>
<feature type="binding site" evidence="8">
    <location>
        <position position="455"/>
    </location>
    <ligand>
        <name>Zn(2+)</name>
        <dbReference type="ChEBI" id="CHEBI:29105"/>
        <label>1</label>
    </ligand>
</feature>
<feature type="binding site" evidence="8">
    <location>
        <position position="388"/>
    </location>
    <ligand>
        <name>Zn(2+)</name>
        <dbReference type="ChEBI" id="CHEBI:29105"/>
        <label>1</label>
    </ligand>
</feature>
<dbReference type="PATRIC" id="fig|571915.4.peg.1802"/>
<feature type="domain" description="Primosomal protein N' 3' DNA-binding" evidence="10">
    <location>
        <begin position="23"/>
        <end position="114"/>
    </location>
</feature>
<keyword evidence="3 8" id="KW-0479">Metal-binding</keyword>
<dbReference type="InterPro" id="IPR042115">
    <property type="entry name" value="PriA_3primeBD_sf"/>
</dbReference>
<dbReference type="NCBIfam" id="NF011455">
    <property type="entry name" value="PRK14873.1-5"/>
    <property type="match status" value="1"/>
</dbReference>
<dbReference type="Gene3D" id="3.40.50.300">
    <property type="entry name" value="P-loop containing nucleotide triphosphate hydrolases"/>
    <property type="match status" value="1"/>
</dbReference>
<sequence length="698" mass="76006">MPKTRQPAANAPVARVLPLLRISHLDRIFEYRIDEEQDMDAQPGVRVRIRFAGRLIDGILLERSSTAEHTGALQWLDRVISSDIVYPEKTRRLIEALSERYGGMTSDLIRAAIPSRHAKAEESDTSIPWAGLGEAKEPDLSYWSSYNYGESFVDAVITGHIARAAWQIAPGDDWAAALCSLAVKVVKDGYGALIIVPDQKDIDQLVSAAKEWVSAKQITVLNSQMGPQARYRRFLSVLNGQGRLVIGTRSAAFAPVENLCLAVIKDDGDDNLVDPRAPYVHAREVLTTRSTQEKCSLILAGHGRTAETQLLVESGWAHDLVASRDTIRTRMPRISAAGDSEIALQRDRFAKNSRLPSSAYQAIKGALDRSTPALIQVPRTGYVPTLACKSCGSPARCRHCNGPLGLDSGSVQSLFPGPQNQRNRAQTAPPPANDPYASSVPTCRWCGRKDNHYRCGSCGKSTVRAVVLGHDRTAEEFGRAFPKTRIITSGGNKILDSIPAEPAIVIATPGAEPLVSGGEYGAAVFLDTWAMLGRQDLRATEDALAAWLRAAHLVVRHSKGGEVVIVADPALPVVQHLVRWDVVGAAERELKERREVRFPPTVHMAAVDGAATAINNFLELAALPDHAEILGPVDLPPGLSLPGEYDESQYGPPQRILIRTPLGPRSQLGHALRTAQRARALRKENLPLRVQIDPIRIG</sequence>
<evidence type="ECO:0000256" key="7">
    <source>
        <dbReference type="ARBA" id="ARBA00023125"/>
    </source>
</evidence>
<dbReference type="GO" id="GO:0043138">
    <property type="term" value="F:3'-5' DNA helicase activity"/>
    <property type="evidence" value="ECO:0007669"/>
    <property type="project" value="TreeGrafter"/>
</dbReference>
<dbReference type="InterPro" id="IPR027417">
    <property type="entry name" value="P-loop_NTPase"/>
</dbReference>
<feature type="binding site" evidence="8">
    <location>
        <position position="400"/>
    </location>
    <ligand>
        <name>Zn(2+)</name>
        <dbReference type="ChEBI" id="CHEBI:29105"/>
        <label>2</label>
    </ligand>
</feature>
<evidence type="ECO:0000256" key="6">
    <source>
        <dbReference type="ARBA" id="ARBA00022840"/>
    </source>
</evidence>
<dbReference type="EMBL" id="CP011542">
    <property type="protein sequence ID" value="AKK06022.1"/>
    <property type="molecule type" value="Genomic_DNA"/>
</dbReference>
<comment type="cofactor">
    <cofactor evidence="8">
        <name>Zn(2+)</name>
        <dbReference type="ChEBI" id="CHEBI:29105"/>
    </cofactor>
    <text evidence="8">Binds 2 zinc ions per subunit.</text>
</comment>
<feature type="compositionally biased region" description="Polar residues" evidence="9">
    <location>
        <begin position="411"/>
        <end position="426"/>
    </location>
</feature>
<comment type="caution">
    <text evidence="8">As this protein does not have any detectable helicase domains, it probably does not have helicase activity.</text>
</comment>
<dbReference type="Pfam" id="PF17764">
    <property type="entry name" value="PriA_3primeBD"/>
    <property type="match status" value="1"/>
</dbReference>
<evidence type="ECO:0000256" key="2">
    <source>
        <dbReference type="ARBA" id="ARBA00022705"/>
    </source>
</evidence>
<organism evidence="11 12">
    <name type="scientific">Corynebacterium mustelae</name>
    <dbReference type="NCBI Taxonomy" id="571915"/>
    <lineage>
        <taxon>Bacteria</taxon>
        <taxon>Bacillati</taxon>
        <taxon>Actinomycetota</taxon>
        <taxon>Actinomycetes</taxon>
        <taxon>Mycobacteriales</taxon>
        <taxon>Corynebacteriaceae</taxon>
        <taxon>Corynebacterium</taxon>
    </lineage>
</organism>
<proteinExistence type="inferred from homology"/>
<feature type="binding site" evidence="8">
    <location>
        <position position="458"/>
    </location>
    <ligand>
        <name>Zn(2+)</name>
        <dbReference type="ChEBI" id="CHEBI:29105"/>
        <label>1</label>
    </ligand>
</feature>
<feature type="region of interest" description="Disordered" evidence="9">
    <location>
        <begin position="411"/>
        <end position="437"/>
    </location>
</feature>
<keyword evidence="11" id="KW-0347">Helicase</keyword>
<keyword evidence="2 8" id="KW-0235">DNA replication</keyword>
<evidence type="ECO:0000256" key="5">
    <source>
        <dbReference type="ARBA" id="ARBA00022833"/>
    </source>
</evidence>
<evidence type="ECO:0000256" key="3">
    <source>
        <dbReference type="ARBA" id="ARBA00022723"/>
    </source>
</evidence>
<dbReference type="GO" id="GO:0006269">
    <property type="term" value="P:DNA replication, synthesis of primer"/>
    <property type="evidence" value="ECO:0007669"/>
    <property type="project" value="UniProtKB-KW"/>
</dbReference>
<dbReference type="STRING" id="571915.CMUST_08490"/>
<dbReference type="GO" id="GO:0005524">
    <property type="term" value="F:ATP binding"/>
    <property type="evidence" value="ECO:0007669"/>
    <property type="project" value="UniProtKB-UniRule"/>
</dbReference>
<dbReference type="GO" id="GO:0016787">
    <property type="term" value="F:hydrolase activity"/>
    <property type="evidence" value="ECO:0007669"/>
    <property type="project" value="UniProtKB-KW"/>
</dbReference>
<dbReference type="GO" id="GO:0006302">
    <property type="term" value="P:double-strand break repair"/>
    <property type="evidence" value="ECO:0007669"/>
    <property type="project" value="InterPro"/>
</dbReference>
<feature type="binding site" evidence="8">
    <location>
        <position position="391"/>
    </location>
    <ligand>
        <name>Zn(2+)</name>
        <dbReference type="ChEBI" id="CHEBI:29105"/>
        <label>1</label>
    </ligand>
</feature>
<keyword evidence="11" id="KW-0378">Hydrolase</keyword>
<dbReference type="GO" id="GO:0006310">
    <property type="term" value="P:DNA recombination"/>
    <property type="evidence" value="ECO:0007669"/>
    <property type="project" value="InterPro"/>
</dbReference>
<evidence type="ECO:0000313" key="12">
    <source>
        <dbReference type="Proteomes" id="UP000035199"/>
    </source>
</evidence>
<dbReference type="SUPFAM" id="SSF52540">
    <property type="entry name" value="P-loop containing nucleoside triphosphate hydrolases"/>
    <property type="match status" value="1"/>
</dbReference>
<evidence type="ECO:0000256" key="9">
    <source>
        <dbReference type="SAM" id="MobiDB-lite"/>
    </source>
</evidence>
<evidence type="ECO:0000313" key="11">
    <source>
        <dbReference type="EMBL" id="AKK06022.1"/>
    </source>
</evidence>
<dbReference type="KEGG" id="cmv:CMUST_08490"/>
<dbReference type="OrthoDB" id="3177118at2"/>
<dbReference type="Gene3D" id="3.40.1440.60">
    <property type="entry name" value="PriA, 3(prime) DNA-binding domain"/>
    <property type="match status" value="1"/>
</dbReference>
<reference evidence="12" key="2">
    <citation type="submission" date="2015-05" db="EMBL/GenBank/DDBJ databases">
        <title>Complete genome sequence of Corynebacterium mustelae DSM 45274, isolated from various tissues of a male ferret with lethal sepsis.</title>
        <authorList>
            <person name="Ruckert C."/>
            <person name="Albersmeier A."/>
            <person name="Winkler A."/>
            <person name="Tauch A."/>
        </authorList>
    </citation>
    <scope>NUCLEOTIDE SEQUENCE [LARGE SCALE GENOMIC DNA]</scope>
    <source>
        <strain evidence="12">DSM 45274</strain>
    </source>
</reference>
<gene>
    <name evidence="8" type="primary">priA</name>
    <name evidence="11" type="ORF">CMUST_08490</name>
</gene>
<keyword evidence="1 8" id="KW-0639">Primosome</keyword>
<keyword evidence="5 8" id="KW-0862">Zinc</keyword>